<dbReference type="EMBL" id="OU963909">
    <property type="protein sequence ID" value="CAH0400019.1"/>
    <property type="molecule type" value="Genomic_DNA"/>
</dbReference>
<evidence type="ECO:0000313" key="2">
    <source>
        <dbReference type="EMBL" id="CAH0400019.1"/>
    </source>
</evidence>
<feature type="region of interest" description="Disordered" evidence="1">
    <location>
        <begin position="81"/>
        <end position="119"/>
    </location>
</feature>
<proteinExistence type="predicted"/>
<sequence length="209" mass="23082">MSVDQASPLVPIKPQVTLQNSAFIKNSHNRSSFCGVTPSPTNGNGTFKTFAVNRKSWSGNGTLPLQQFTPDAEQTPHLATFRSGTGTFPRNRERNNNTSNGILTPNGNSVQTFKGNEVRRSGCSNGRRYAEIGNWNKSLVDIVSAGYVHPNALFKRESSHGNIVHYENTKTLNVVNITIQIDPPSFIENVELLQYTKTKPHPSKLDDIE</sequence>
<gene>
    <name evidence="2" type="ORF">CHILSU_LOCUS3200</name>
</gene>
<name>A0ABN8B366_CHISP</name>
<reference evidence="2" key="1">
    <citation type="submission" date="2021-12" db="EMBL/GenBank/DDBJ databases">
        <authorList>
            <person name="King R."/>
        </authorList>
    </citation>
    <scope>NUCLEOTIDE SEQUENCE</scope>
</reference>
<feature type="compositionally biased region" description="Polar residues" evidence="1">
    <location>
        <begin position="96"/>
        <end position="114"/>
    </location>
</feature>
<accession>A0ABN8B366</accession>
<dbReference type="Proteomes" id="UP001153292">
    <property type="component" value="Chromosome 16"/>
</dbReference>
<protein>
    <submittedName>
        <fullName evidence="2">Uncharacterized protein</fullName>
    </submittedName>
</protein>
<evidence type="ECO:0000256" key="1">
    <source>
        <dbReference type="SAM" id="MobiDB-lite"/>
    </source>
</evidence>
<keyword evidence="3" id="KW-1185">Reference proteome</keyword>
<organism evidence="2 3">
    <name type="scientific">Chilo suppressalis</name>
    <name type="common">Asiatic rice borer moth</name>
    <dbReference type="NCBI Taxonomy" id="168631"/>
    <lineage>
        <taxon>Eukaryota</taxon>
        <taxon>Metazoa</taxon>
        <taxon>Ecdysozoa</taxon>
        <taxon>Arthropoda</taxon>
        <taxon>Hexapoda</taxon>
        <taxon>Insecta</taxon>
        <taxon>Pterygota</taxon>
        <taxon>Neoptera</taxon>
        <taxon>Endopterygota</taxon>
        <taxon>Lepidoptera</taxon>
        <taxon>Glossata</taxon>
        <taxon>Ditrysia</taxon>
        <taxon>Pyraloidea</taxon>
        <taxon>Crambidae</taxon>
        <taxon>Crambinae</taxon>
        <taxon>Chilo</taxon>
    </lineage>
</organism>
<evidence type="ECO:0000313" key="3">
    <source>
        <dbReference type="Proteomes" id="UP001153292"/>
    </source>
</evidence>